<feature type="compositionally biased region" description="Basic residues" evidence="1">
    <location>
        <begin position="157"/>
        <end position="170"/>
    </location>
</feature>
<dbReference type="AlphaFoldDB" id="A0A9P5YPT2"/>
<proteinExistence type="predicted"/>
<name>A0A9P5YPT2_9AGAR</name>
<reference evidence="2" key="1">
    <citation type="submission" date="2020-11" db="EMBL/GenBank/DDBJ databases">
        <authorList>
            <consortium name="DOE Joint Genome Institute"/>
            <person name="Ahrendt S."/>
            <person name="Riley R."/>
            <person name="Andreopoulos W."/>
            <person name="Labutti K."/>
            <person name="Pangilinan J."/>
            <person name="Ruiz-Duenas F.J."/>
            <person name="Barrasa J.M."/>
            <person name="Sanchez-Garcia M."/>
            <person name="Camarero S."/>
            <person name="Miyauchi S."/>
            <person name="Serrano A."/>
            <person name="Linde D."/>
            <person name="Babiker R."/>
            <person name="Drula E."/>
            <person name="Ayuso-Fernandez I."/>
            <person name="Pacheco R."/>
            <person name="Padilla G."/>
            <person name="Ferreira P."/>
            <person name="Barriuso J."/>
            <person name="Kellner H."/>
            <person name="Castanera R."/>
            <person name="Alfaro M."/>
            <person name="Ramirez L."/>
            <person name="Pisabarro A.G."/>
            <person name="Kuo A."/>
            <person name="Tritt A."/>
            <person name="Lipzen A."/>
            <person name="He G."/>
            <person name="Yan M."/>
            <person name="Ng V."/>
            <person name="Cullen D."/>
            <person name="Martin F."/>
            <person name="Rosso M.-N."/>
            <person name="Henrissat B."/>
            <person name="Hibbett D."/>
            <person name="Martinez A.T."/>
            <person name="Grigoriev I.V."/>
        </authorList>
    </citation>
    <scope>NUCLEOTIDE SEQUENCE</scope>
    <source>
        <strain evidence="2">CIRM-BRFM 674</strain>
    </source>
</reference>
<sequence>MCTAEPNASHLHYPMTLISPNAPQRTPRIEQFPPRPTKLRMVFPYVTGIDENNTLHYLSVTVTVSITVSISESSSSIRLETGVFYHHTPSMERARITYLWFRLSGPGLLRATPTDTGADMTMTMNTITNTNNDRNHNREYEHDHDHDHDHGHGHDHNHAHKPRSRPQPRP</sequence>
<feature type="region of interest" description="Disordered" evidence="1">
    <location>
        <begin position="125"/>
        <end position="170"/>
    </location>
</feature>
<comment type="caution">
    <text evidence="2">The sequence shown here is derived from an EMBL/GenBank/DDBJ whole genome shotgun (WGS) entry which is preliminary data.</text>
</comment>
<evidence type="ECO:0000313" key="2">
    <source>
        <dbReference type="EMBL" id="KAF9471470.1"/>
    </source>
</evidence>
<dbReference type="Proteomes" id="UP000807469">
    <property type="component" value="Unassembled WGS sequence"/>
</dbReference>
<accession>A0A9P5YPT2</accession>
<evidence type="ECO:0000256" key="1">
    <source>
        <dbReference type="SAM" id="MobiDB-lite"/>
    </source>
</evidence>
<protein>
    <submittedName>
        <fullName evidence="2">Uncharacterized protein</fullName>
    </submittedName>
</protein>
<organism evidence="2 3">
    <name type="scientific">Pholiota conissans</name>
    <dbReference type="NCBI Taxonomy" id="109636"/>
    <lineage>
        <taxon>Eukaryota</taxon>
        <taxon>Fungi</taxon>
        <taxon>Dikarya</taxon>
        <taxon>Basidiomycota</taxon>
        <taxon>Agaricomycotina</taxon>
        <taxon>Agaricomycetes</taxon>
        <taxon>Agaricomycetidae</taxon>
        <taxon>Agaricales</taxon>
        <taxon>Agaricineae</taxon>
        <taxon>Strophariaceae</taxon>
        <taxon>Pholiota</taxon>
    </lineage>
</organism>
<evidence type="ECO:0000313" key="3">
    <source>
        <dbReference type="Proteomes" id="UP000807469"/>
    </source>
</evidence>
<gene>
    <name evidence="2" type="ORF">BDN70DRAFT_938925</name>
</gene>
<keyword evidence="3" id="KW-1185">Reference proteome</keyword>
<dbReference type="EMBL" id="MU155681">
    <property type="protein sequence ID" value="KAF9471470.1"/>
    <property type="molecule type" value="Genomic_DNA"/>
</dbReference>
<feature type="compositionally biased region" description="Basic and acidic residues" evidence="1">
    <location>
        <begin position="133"/>
        <end position="156"/>
    </location>
</feature>